<dbReference type="WBParaSite" id="nRc.2.0.1.t10375-RA">
    <property type="protein sequence ID" value="nRc.2.0.1.t10375-RA"/>
    <property type="gene ID" value="nRc.2.0.1.g10375"/>
</dbReference>
<keyword evidence="2" id="KW-1185">Reference proteome</keyword>
<reference evidence="3" key="1">
    <citation type="submission" date="2022-11" db="UniProtKB">
        <authorList>
            <consortium name="WormBaseParasite"/>
        </authorList>
    </citation>
    <scope>IDENTIFICATION</scope>
</reference>
<name>A0A915I889_ROMCU</name>
<evidence type="ECO:0000313" key="3">
    <source>
        <dbReference type="WBParaSite" id="nRc.2.0.1.t10375-RA"/>
    </source>
</evidence>
<protein>
    <submittedName>
        <fullName evidence="3">Uncharacterized protein</fullName>
    </submittedName>
</protein>
<dbReference type="Proteomes" id="UP000887565">
    <property type="component" value="Unplaced"/>
</dbReference>
<dbReference type="AlphaFoldDB" id="A0A915I889"/>
<organism evidence="2 3">
    <name type="scientific">Romanomermis culicivorax</name>
    <name type="common">Nematode worm</name>
    <dbReference type="NCBI Taxonomy" id="13658"/>
    <lineage>
        <taxon>Eukaryota</taxon>
        <taxon>Metazoa</taxon>
        <taxon>Ecdysozoa</taxon>
        <taxon>Nematoda</taxon>
        <taxon>Enoplea</taxon>
        <taxon>Dorylaimia</taxon>
        <taxon>Mermithida</taxon>
        <taxon>Mermithoidea</taxon>
        <taxon>Mermithidae</taxon>
        <taxon>Romanomermis</taxon>
    </lineage>
</organism>
<proteinExistence type="predicted"/>
<sequence>MSRLMGEVNRTTDSQSRETQDELIFGKDGAQSTPDDLNFMYLNRQFLDEDELIANLSPDKWGMTEQGMVHADLPWIVWKPDDEGDQALSNLY</sequence>
<feature type="region of interest" description="Disordered" evidence="1">
    <location>
        <begin position="1"/>
        <end position="31"/>
    </location>
</feature>
<evidence type="ECO:0000256" key="1">
    <source>
        <dbReference type="SAM" id="MobiDB-lite"/>
    </source>
</evidence>
<accession>A0A915I889</accession>
<evidence type="ECO:0000313" key="2">
    <source>
        <dbReference type="Proteomes" id="UP000887565"/>
    </source>
</evidence>